<dbReference type="Gene3D" id="2.60.120.260">
    <property type="entry name" value="Galactose-binding domain-like"/>
    <property type="match status" value="1"/>
</dbReference>
<keyword evidence="6" id="KW-0378">Hydrolase</keyword>
<dbReference type="GO" id="GO:0031222">
    <property type="term" value="P:arabinan catabolic process"/>
    <property type="evidence" value="ECO:0007669"/>
    <property type="project" value="UniProtKB-UniPathway"/>
</dbReference>
<dbReference type="SMART" id="SM00813">
    <property type="entry name" value="Alpha-L-AF_C"/>
    <property type="match status" value="1"/>
</dbReference>
<comment type="similarity">
    <text evidence="3">Belongs to the glycosyl hydrolase 51 family.</text>
</comment>
<accession>A0A0W0F3D0</accession>
<evidence type="ECO:0000256" key="5">
    <source>
        <dbReference type="ARBA" id="ARBA00022729"/>
    </source>
</evidence>
<evidence type="ECO:0000256" key="3">
    <source>
        <dbReference type="ARBA" id="ARBA00007186"/>
    </source>
</evidence>
<feature type="domain" description="Alpha-L-arabinofuranosidase C-terminal" evidence="10">
    <location>
        <begin position="455"/>
        <end position="644"/>
    </location>
</feature>
<dbReference type="PANTHER" id="PTHR31776:SF0">
    <property type="entry name" value="ALPHA-L-ARABINOFURANOSIDASE 1"/>
    <property type="match status" value="1"/>
</dbReference>
<dbReference type="Gene3D" id="3.20.20.80">
    <property type="entry name" value="Glycosidases"/>
    <property type="match status" value="1"/>
</dbReference>
<dbReference type="InterPro" id="IPR013780">
    <property type="entry name" value="Glyco_hydro_b"/>
</dbReference>
<feature type="chain" id="PRO_5006901409" description="non-reducing end alpha-L-arabinofuranosidase" evidence="9">
    <location>
        <begin position="22"/>
        <end position="653"/>
    </location>
</feature>
<dbReference type="InterPro" id="IPR051563">
    <property type="entry name" value="Glycosyl_Hydrolase_51"/>
</dbReference>
<keyword evidence="5 9" id="KW-0732">Signal</keyword>
<dbReference type="Pfam" id="PF06964">
    <property type="entry name" value="Alpha-L-AF_C"/>
    <property type="match status" value="1"/>
</dbReference>
<dbReference type="GO" id="GO:0046556">
    <property type="term" value="F:alpha-L-arabinofuranosidase activity"/>
    <property type="evidence" value="ECO:0007669"/>
    <property type="project" value="UniProtKB-EC"/>
</dbReference>
<keyword evidence="7" id="KW-0325">Glycoprotein</keyword>
<evidence type="ECO:0000256" key="7">
    <source>
        <dbReference type="ARBA" id="ARBA00023180"/>
    </source>
</evidence>
<dbReference type="InterPro" id="IPR010720">
    <property type="entry name" value="Alpha-L-AF_C"/>
</dbReference>
<feature type="compositionally biased region" description="Polar residues" evidence="8">
    <location>
        <begin position="611"/>
        <end position="630"/>
    </location>
</feature>
<dbReference type="EC" id="3.2.1.55" evidence="4"/>
<dbReference type="eggNOG" id="ENOG502QQEX">
    <property type="taxonomic scope" value="Eukaryota"/>
</dbReference>
<comment type="pathway">
    <text evidence="2">Glycan metabolism; L-arabinan degradation.</text>
</comment>
<dbReference type="UniPathway" id="UPA00667"/>
<name>A0A0W0F3D0_MONRR</name>
<dbReference type="AlphaFoldDB" id="A0A0W0F3D0"/>
<evidence type="ECO:0000256" key="1">
    <source>
        <dbReference type="ARBA" id="ARBA00001462"/>
    </source>
</evidence>
<reference evidence="11 12" key="1">
    <citation type="submission" date="2015-12" db="EMBL/GenBank/DDBJ databases">
        <title>Draft genome sequence of Moniliophthora roreri, the causal agent of frosty pod rot of cacao.</title>
        <authorList>
            <person name="Aime M.C."/>
            <person name="Diaz-Valderrama J.R."/>
            <person name="Kijpornyongpan T."/>
            <person name="Phillips-Mora W."/>
        </authorList>
    </citation>
    <scope>NUCLEOTIDE SEQUENCE [LARGE SCALE GENOMIC DNA]</scope>
    <source>
        <strain evidence="11 12">MCA 2952</strain>
    </source>
</reference>
<dbReference type="EMBL" id="LATX01002361">
    <property type="protein sequence ID" value="KTB30851.1"/>
    <property type="molecule type" value="Genomic_DNA"/>
</dbReference>
<comment type="catalytic activity">
    <reaction evidence="1">
        <text>Hydrolysis of terminal non-reducing alpha-L-arabinofuranoside residues in alpha-L-arabinosides.</text>
        <dbReference type="EC" id="3.2.1.55"/>
    </reaction>
</comment>
<evidence type="ECO:0000259" key="10">
    <source>
        <dbReference type="SMART" id="SM00813"/>
    </source>
</evidence>
<evidence type="ECO:0000256" key="2">
    <source>
        <dbReference type="ARBA" id="ARBA00004834"/>
    </source>
</evidence>
<dbReference type="SUPFAM" id="SSF51445">
    <property type="entry name" value="(Trans)glycosidases"/>
    <property type="match status" value="1"/>
</dbReference>
<organism evidence="11 12">
    <name type="scientific">Moniliophthora roreri</name>
    <name type="common">Frosty pod rot fungus</name>
    <name type="synonym">Monilia roreri</name>
    <dbReference type="NCBI Taxonomy" id="221103"/>
    <lineage>
        <taxon>Eukaryota</taxon>
        <taxon>Fungi</taxon>
        <taxon>Dikarya</taxon>
        <taxon>Basidiomycota</taxon>
        <taxon>Agaricomycotina</taxon>
        <taxon>Agaricomycetes</taxon>
        <taxon>Agaricomycetidae</taxon>
        <taxon>Agaricales</taxon>
        <taxon>Marasmiineae</taxon>
        <taxon>Marasmiaceae</taxon>
        <taxon>Moniliophthora</taxon>
    </lineage>
</organism>
<evidence type="ECO:0000256" key="8">
    <source>
        <dbReference type="SAM" id="MobiDB-lite"/>
    </source>
</evidence>
<dbReference type="Proteomes" id="UP000054988">
    <property type="component" value="Unassembled WGS sequence"/>
</dbReference>
<dbReference type="Pfam" id="PF22848">
    <property type="entry name" value="ASD1_dom"/>
    <property type="match status" value="1"/>
</dbReference>
<dbReference type="InterPro" id="IPR055235">
    <property type="entry name" value="ASD1_cat"/>
</dbReference>
<comment type="caution">
    <text evidence="11">The sequence shown here is derived from an EMBL/GenBank/DDBJ whole genome shotgun (WGS) entry which is preliminary data.</text>
</comment>
<dbReference type="PANTHER" id="PTHR31776">
    <property type="entry name" value="ALPHA-L-ARABINOFURANOSIDASE 1"/>
    <property type="match status" value="1"/>
</dbReference>
<feature type="signal peptide" evidence="9">
    <location>
        <begin position="1"/>
        <end position="21"/>
    </location>
</feature>
<dbReference type="GO" id="GO:0046373">
    <property type="term" value="P:L-arabinose metabolic process"/>
    <property type="evidence" value="ECO:0007669"/>
    <property type="project" value="InterPro"/>
</dbReference>
<dbReference type="InterPro" id="IPR017853">
    <property type="entry name" value="GH"/>
</dbReference>
<sequence length="653" mass="70678">MLTAFTRRSLLLALGVSLVGAQTTVTISAKASHRIPITLWGMMFESGDGGLYAELLRNRAFQLVQPGSASSLDAWKAVGGAEIAVVADSEPVSNALPNSLALTVPGGASGPVGVANEGFWGIKVSASSQYNASFFYRFPEASEFSGDATVSLQSIDGKTLGRATIKLSGSQTTWKQVFATFTPKTDAQNTNNTFAVAVDGEAAAGQTIHFALFSLFPPTFNDRPNGMRIDIAEALAEMGPKVWRFPGGNNLEVIRFMSLPGETPATRWQWNATTGPLQFRPGRQGDWGYINTDGLGIYEYLLCNPLQGLSRTGFSLRGISIPEDQLGPYIQQAADQINFVIGDPAESEAAALRASLGHPEPFKLRRVEVGNEDFIGTAPTTYTYRWPAFVNALQKQFPDLSFMATTQVTGPVLTPKPAEYDVHVYQTPKWFSDNAFFYDDFEAIVQRNNTLYFEGEYAATSTNSSDIFGTPEHGRLLFPTIQGSSGEAAFMIGLERNSDIVFAAAYAPLLNHIENSQWTPNLVSFDAGNVYRSTSYYVQKLFSHNRGDEYLPSTLPVRNTTLHWGVVRRGANEIIIKVANAGDSAQTVTFSLPFDTVAKTANLELLAGGSPSASNTPNTPNAVTPQNSTVPIGKTFDYKAPAFSLSVLTFTAE</sequence>
<evidence type="ECO:0000256" key="9">
    <source>
        <dbReference type="SAM" id="SignalP"/>
    </source>
</evidence>
<evidence type="ECO:0000313" key="11">
    <source>
        <dbReference type="EMBL" id="KTB30851.1"/>
    </source>
</evidence>
<feature type="region of interest" description="Disordered" evidence="8">
    <location>
        <begin position="608"/>
        <end position="630"/>
    </location>
</feature>
<proteinExistence type="inferred from homology"/>
<evidence type="ECO:0000256" key="6">
    <source>
        <dbReference type="ARBA" id="ARBA00022801"/>
    </source>
</evidence>
<evidence type="ECO:0000313" key="12">
    <source>
        <dbReference type="Proteomes" id="UP000054988"/>
    </source>
</evidence>
<protein>
    <recommendedName>
        <fullName evidence="4">non-reducing end alpha-L-arabinofuranosidase</fullName>
        <ecNumber evidence="4">3.2.1.55</ecNumber>
    </recommendedName>
</protein>
<dbReference type="Gene3D" id="2.60.40.1180">
    <property type="entry name" value="Golgi alpha-mannosidase II"/>
    <property type="match status" value="1"/>
</dbReference>
<gene>
    <name evidence="11" type="ORF">WG66_16551</name>
</gene>
<evidence type="ECO:0000256" key="4">
    <source>
        <dbReference type="ARBA" id="ARBA00012670"/>
    </source>
</evidence>